<dbReference type="Pfam" id="PF02446">
    <property type="entry name" value="Glyco_hydro_77"/>
    <property type="match status" value="1"/>
</dbReference>
<accession>A0A7X1AWV1</accession>
<comment type="similarity">
    <text evidence="2 10">Belongs to the disproportionating enzyme family.</text>
</comment>
<evidence type="ECO:0000313" key="12">
    <source>
        <dbReference type="Proteomes" id="UP000525652"/>
    </source>
</evidence>
<dbReference type="GO" id="GO:0005975">
    <property type="term" value="P:carbohydrate metabolic process"/>
    <property type="evidence" value="ECO:0007669"/>
    <property type="project" value="InterPro"/>
</dbReference>
<dbReference type="NCBIfam" id="TIGR00217">
    <property type="entry name" value="malQ"/>
    <property type="match status" value="1"/>
</dbReference>
<evidence type="ECO:0000256" key="3">
    <source>
        <dbReference type="ARBA" id="ARBA00012560"/>
    </source>
</evidence>
<keyword evidence="12" id="KW-1185">Reference proteome</keyword>
<dbReference type="AlphaFoldDB" id="A0A7X1AWV1"/>
<evidence type="ECO:0000256" key="8">
    <source>
        <dbReference type="ARBA" id="ARBA00031423"/>
    </source>
</evidence>
<dbReference type="EC" id="2.4.1.25" evidence="3 10"/>
<evidence type="ECO:0000313" key="11">
    <source>
        <dbReference type="EMBL" id="MBC2601480.1"/>
    </source>
</evidence>
<dbReference type="SUPFAM" id="SSF51445">
    <property type="entry name" value="(Trans)glycosidases"/>
    <property type="match status" value="1"/>
</dbReference>
<organism evidence="11 12">
    <name type="scientific">Puniceicoccus vermicola</name>
    <dbReference type="NCBI Taxonomy" id="388746"/>
    <lineage>
        <taxon>Bacteria</taxon>
        <taxon>Pseudomonadati</taxon>
        <taxon>Verrucomicrobiota</taxon>
        <taxon>Opitutia</taxon>
        <taxon>Puniceicoccales</taxon>
        <taxon>Puniceicoccaceae</taxon>
        <taxon>Puniceicoccus</taxon>
    </lineage>
</organism>
<comment type="catalytic activity">
    <reaction evidence="1 10">
        <text>Transfers a segment of a (1-&gt;4)-alpha-D-glucan to a new position in an acceptor, which may be glucose or a (1-&gt;4)-alpha-D-glucan.</text>
        <dbReference type="EC" id="2.4.1.25"/>
    </reaction>
</comment>
<evidence type="ECO:0000256" key="7">
    <source>
        <dbReference type="ARBA" id="ARBA00023277"/>
    </source>
</evidence>
<dbReference type="InterPro" id="IPR003385">
    <property type="entry name" value="Glyco_hydro_77"/>
</dbReference>
<evidence type="ECO:0000256" key="6">
    <source>
        <dbReference type="ARBA" id="ARBA00022679"/>
    </source>
</evidence>
<dbReference type="PANTHER" id="PTHR32438">
    <property type="entry name" value="4-ALPHA-GLUCANOTRANSFERASE DPE1, CHLOROPLASTIC/AMYLOPLASTIC"/>
    <property type="match status" value="1"/>
</dbReference>
<keyword evidence="7 10" id="KW-0119">Carbohydrate metabolism</keyword>
<dbReference type="RefSeq" id="WP_185692192.1">
    <property type="nucleotide sequence ID" value="NZ_JACHVA010000053.1"/>
</dbReference>
<proteinExistence type="inferred from homology"/>
<evidence type="ECO:0000256" key="1">
    <source>
        <dbReference type="ARBA" id="ARBA00000439"/>
    </source>
</evidence>
<protein>
    <recommendedName>
        <fullName evidence="4 10">4-alpha-glucanotransferase</fullName>
        <ecNumber evidence="3 10">2.4.1.25</ecNumber>
    </recommendedName>
    <alternativeName>
        <fullName evidence="8 10">Amylomaltase</fullName>
    </alternativeName>
    <alternativeName>
        <fullName evidence="9 10">Disproportionating enzyme</fullName>
    </alternativeName>
</protein>
<comment type="caution">
    <text evidence="11">The sequence shown here is derived from an EMBL/GenBank/DDBJ whole genome shotgun (WGS) entry which is preliminary data.</text>
</comment>
<keyword evidence="5 10" id="KW-0328">Glycosyltransferase</keyword>
<dbReference type="Gene3D" id="3.20.20.80">
    <property type="entry name" value="Glycosidases"/>
    <property type="match status" value="1"/>
</dbReference>
<dbReference type="GO" id="GO:0004134">
    <property type="term" value="F:4-alpha-glucanotransferase activity"/>
    <property type="evidence" value="ECO:0007669"/>
    <property type="project" value="UniProtKB-EC"/>
</dbReference>
<dbReference type="Proteomes" id="UP000525652">
    <property type="component" value="Unassembled WGS sequence"/>
</dbReference>
<dbReference type="InterPro" id="IPR017853">
    <property type="entry name" value="GH"/>
</dbReference>
<evidence type="ECO:0000256" key="5">
    <source>
        <dbReference type="ARBA" id="ARBA00022676"/>
    </source>
</evidence>
<sequence length="522" mass="59607">MSPTKSTKSKADSPLFAWPNERYSGVLLHPTALPGSTGIGTLGAEAVRFVDFLADSGFSLWQTCPLGPTGYGDSPYQCLSAFAGNPYLVDLDELIRLGLLYEDEVESSRTDPGGAVDYGALWHLRPHLLHLASERIAGVQDRVEDEYGSVQDFEKEQASWLEPYALFRALKEHFDSEPWYEWPEDYRAYERATEQPLDPKIQASVDEHKFTQYLFFGQWKKLRNYAASKGVRFIGDIPIFVALDGADAWQHPEFFQLDQKLQPLAVAGVPPDYFSETGQLWGNPLYDWKALKKDNYRWWMDRFRLNFELFDLVRIDHFRGFEAAYRIPADAEDARNGEWEKGPGLSFFKELQKNFPEPRVILEDLGVITPEVDRLRQATGLPGMSVLHFAFDNPSNVYLPHNLQPCTVLYPGSHDNDTTVGWYESEDEAVRDYVRRYLRVSGEEIAWDFIRAGYQSVANLFVVPFQDLLSLGTEARFNTPGTAVGNWSWRASPEMVDRVHGESSDYLKELSSLYNRNTSPKQ</sequence>
<dbReference type="EMBL" id="JACHVA010000053">
    <property type="protein sequence ID" value="MBC2601480.1"/>
    <property type="molecule type" value="Genomic_DNA"/>
</dbReference>
<gene>
    <name evidence="11" type="primary">malQ</name>
    <name evidence="11" type="ORF">H5P30_06780</name>
</gene>
<evidence type="ECO:0000256" key="2">
    <source>
        <dbReference type="ARBA" id="ARBA00005684"/>
    </source>
</evidence>
<reference evidence="11 12" key="1">
    <citation type="submission" date="2020-07" db="EMBL/GenBank/DDBJ databases">
        <authorList>
            <person name="Feng X."/>
        </authorList>
    </citation>
    <scope>NUCLEOTIDE SEQUENCE [LARGE SCALE GENOMIC DNA]</scope>
    <source>
        <strain evidence="11 12">JCM14086</strain>
    </source>
</reference>
<name>A0A7X1AWV1_9BACT</name>
<evidence type="ECO:0000256" key="4">
    <source>
        <dbReference type="ARBA" id="ARBA00020295"/>
    </source>
</evidence>
<evidence type="ECO:0000256" key="9">
    <source>
        <dbReference type="ARBA" id="ARBA00031501"/>
    </source>
</evidence>
<dbReference type="NCBIfam" id="NF011080">
    <property type="entry name" value="PRK14508.1-3"/>
    <property type="match status" value="1"/>
</dbReference>
<evidence type="ECO:0000256" key="10">
    <source>
        <dbReference type="RuleBase" id="RU361207"/>
    </source>
</evidence>
<dbReference type="PANTHER" id="PTHR32438:SF5">
    <property type="entry name" value="4-ALPHA-GLUCANOTRANSFERASE DPE1, CHLOROPLASTIC_AMYLOPLASTIC"/>
    <property type="match status" value="1"/>
</dbReference>
<keyword evidence="6 10" id="KW-0808">Transferase</keyword>